<dbReference type="RefSeq" id="WP_390362421.1">
    <property type="nucleotide sequence ID" value="NZ_JBHTKJ010000027.1"/>
</dbReference>
<feature type="transmembrane region" description="Helical" evidence="11">
    <location>
        <begin position="92"/>
        <end position="112"/>
    </location>
</feature>
<evidence type="ECO:0000256" key="8">
    <source>
        <dbReference type="ARBA" id="ARBA00023136"/>
    </source>
</evidence>
<dbReference type="Pfam" id="PF01595">
    <property type="entry name" value="CNNM"/>
    <property type="match status" value="1"/>
</dbReference>
<dbReference type="InterPro" id="IPR046342">
    <property type="entry name" value="CBS_dom_sf"/>
</dbReference>
<feature type="transmembrane region" description="Helical" evidence="11">
    <location>
        <begin position="6"/>
        <end position="29"/>
    </location>
</feature>
<evidence type="ECO:0000256" key="6">
    <source>
        <dbReference type="ARBA" id="ARBA00022989"/>
    </source>
</evidence>
<comment type="caution">
    <text evidence="14">The sequence shown here is derived from an EMBL/GenBank/DDBJ whole genome shotgun (WGS) entry which is preliminary data.</text>
</comment>
<feature type="domain" description="CNNM transmembrane" evidence="13">
    <location>
        <begin position="1"/>
        <end position="189"/>
    </location>
</feature>
<dbReference type="InterPro" id="IPR016169">
    <property type="entry name" value="FAD-bd_PCMH_sub2"/>
</dbReference>
<dbReference type="PROSITE" id="PS51371">
    <property type="entry name" value="CBS"/>
    <property type="match status" value="2"/>
</dbReference>
<organism evidence="14 15">
    <name type="scientific">Virgibacillus byunsanensis</name>
    <dbReference type="NCBI Taxonomy" id="570945"/>
    <lineage>
        <taxon>Bacteria</taxon>
        <taxon>Bacillati</taxon>
        <taxon>Bacillota</taxon>
        <taxon>Bacilli</taxon>
        <taxon>Bacillales</taxon>
        <taxon>Bacillaceae</taxon>
        <taxon>Virgibacillus</taxon>
    </lineage>
</organism>
<evidence type="ECO:0000256" key="3">
    <source>
        <dbReference type="ARBA" id="ARBA00022475"/>
    </source>
</evidence>
<dbReference type="SMART" id="SM01091">
    <property type="entry name" value="CorC_HlyC"/>
    <property type="match status" value="1"/>
</dbReference>
<dbReference type="Gene3D" id="3.10.580.10">
    <property type="entry name" value="CBS-domain"/>
    <property type="match status" value="1"/>
</dbReference>
<keyword evidence="8 10" id="KW-0472">Membrane</keyword>
<keyword evidence="4 10" id="KW-0812">Transmembrane</keyword>
<evidence type="ECO:0000256" key="11">
    <source>
        <dbReference type="SAM" id="Phobius"/>
    </source>
</evidence>
<dbReference type="InterPro" id="IPR005170">
    <property type="entry name" value="Transptr-assoc_dom"/>
</dbReference>
<evidence type="ECO:0000313" key="15">
    <source>
        <dbReference type="Proteomes" id="UP001597040"/>
    </source>
</evidence>
<protein>
    <submittedName>
        <fullName evidence="14">Hemolysin family protein</fullName>
    </submittedName>
</protein>
<feature type="domain" description="CBS" evidence="12">
    <location>
        <begin position="208"/>
        <end position="269"/>
    </location>
</feature>
<evidence type="ECO:0000256" key="1">
    <source>
        <dbReference type="ARBA" id="ARBA00004651"/>
    </source>
</evidence>
<keyword evidence="7 9" id="KW-0129">CBS domain</keyword>
<dbReference type="EMBL" id="JBHTKJ010000027">
    <property type="protein sequence ID" value="MFD1038950.1"/>
    <property type="molecule type" value="Genomic_DNA"/>
</dbReference>
<dbReference type="InterPro" id="IPR044751">
    <property type="entry name" value="Ion_transp-like_CBS"/>
</dbReference>
<reference evidence="15" key="1">
    <citation type="journal article" date="2019" name="Int. J. Syst. Evol. Microbiol.">
        <title>The Global Catalogue of Microorganisms (GCM) 10K type strain sequencing project: providing services to taxonomists for standard genome sequencing and annotation.</title>
        <authorList>
            <consortium name="The Broad Institute Genomics Platform"/>
            <consortium name="The Broad Institute Genome Sequencing Center for Infectious Disease"/>
            <person name="Wu L."/>
            <person name="Ma J."/>
        </authorList>
    </citation>
    <scope>NUCLEOTIDE SEQUENCE [LARGE SCALE GENOMIC DNA]</scope>
    <source>
        <strain evidence="15">CCUG 56754</strain>
    </source>
</reference>
<dbReference type="InterPro" id="IPR000644">
    <property type="entry name" value="CBS_dom"/>
</dbReference>
<dbReference type="InterPro" id="IPR036318">
    <property type="entry name" value="FAD-bd_PCMH-like_sf"/>
</dbReference>
<dbReference type="SMART" id="SM00116">
    <property type="entry name" value="CBS"/>
    <property type="match status" value="2"/>
</dbReference>
<evidence type="ECO:0000313" key="14">
    <source>
        <dbReference type="EMBL" id="MFD1038950.1"/>
    </source>
</evidence>
<evidence type="ECO:0000259" key="12">
    <source>
        <dbReference type="PROSITE" id="PS51371"/>
    </source>
</evidence>
<evidence type="ECO:0000256" key="5">
    <source>
        <dbReference type="ARBA" id="ARBA00022737"/>
    </source>
</evidence>
<dbReference type="Proteomes" id="UP001597040">
    <property type="component" value="Unassembled WGS sequence"/>
</dbReference>
<keyword evidence="3" id="KW-1003">Cell membrane</keyword>
<evidence type="ECO:0000259" key="13">
    <source>
        <dbReference type="PROSITE" id="PS51846"/>
    </source>
</evidence>
<feature type="domain" description="CBS" evidence="12">
    <location>
        <begin position="272"/>
        <end position="332"/>
    </location>
</feature>
<dbReference type="SUPFAM" id="SSF54631">
    <property type="entry name" value="CBS-domain pair"/>
    <property type="match status" value="1"/>
</dbReference>
<sequence>METIPLGSIILLIILLVWSAFFAGAETIYSSVNKIRLKQFVKEGRSGSKKALSIAEDFDSMISAVLVGNNITNTAAATISAQIFIETIGGNLGVIINTVVMTVIILIFAEVLPKTLAKEKTETLAISFSGIMNIIIKICTPINILLAKLTEYSLRLFKEEKGFLPSVTEEEIKLILDISEKEGVIDKLERKLILRSMHLDETPIKEIMTPRIDIVAININQPIEEIIELFFESRFSRVPVYKESNDNIIGILTEKDFLNHLITNDNIDIRELLREPIFILESMKISSILPQLKKEKIPMAIVLDEFSGTAGLVTLKDILEEIVGEILDDRDEKVELITKVGENVYTFHPKYQLYNFAEKFNIRLPKSDYYTLGGWIIENLETVPSKGASFTYENLKVSVEDVEDRRIKRIKVEIKSNIKADDHTS</sequence>
<dbReference type="Pfam" id="PF03471">
    <property type="entry name" value="CorC_HlyC"/>
    <property type="match status" value="1"/>
</dbReference>
<dbReference type="CDD" id="cd04590">
    <property type="entry name" value="CBS_pair_CorC_HlyC_assoc"/>
    <property type="match status" value="1"/>
</dbReference>
<accession>A0ABW3LPV7</accession>
<evidence type="ECO:0000256" key="9">
    <source>
        <dbReference type="PROSITE-ProRule" id="PRU00703"/>
    </source>
</evidence>
<dbReference type="PROSITE" id="PS51846">
    <property type="entry name" value="CNNM"/>
    <property type="match status" value="1"/>
</dbReference>
<evidence type="ECO:0000256" key="10">
    <source>
        <dbReference type="PROSITE-ProRule" id="PRU01193"/>
    </source>
</evidence>
<proteinExistence type="inferred from homology"/>
<dbReference type="PANTHER" id="PTHR22777">
    <property type="entry name" value="HEMOLYSIN-RELATED"/>
    <property type="match status" value="1"/>
</dbReference>
<dbReference type="PANTHER" id="PTHR22777:SF32">
    <property type="entry name" value="UPF0053 INNER MEMBRANE PROTEIN YFJD"/>
    <property type="match status" value="1"/>
</dbReference>
<dbReference type="Pfam" id="PF00571">
    <property type="entry name" value="CBS"/>
    <property type="match status" value="2"/>
</dbReference>
<dbReference type="SUPFAM" id="SSF56176">
    <property type="entry name" value="FAD-binding/transporter-associated domain-like"/>
    <property type="match status" value="1"/>
</dbReference>
<keyword evidence="6 10" id="KW-1133">Transmembrane helix</keyword>
<evidence type="ECO:0000256" key="7">
    <source>
        <dbReference type="ARBA" id="ARBA00023122"/>
    </source>
</evidence>
<comment type="subcellular location">
    <subcellularLocation>
        <location evidence="1">Cell membrane</location>
        <topology evidence="1">Multi-pass membrane protein</topology>
    </subcellularLocation>
</comment>
<keyword evidence="15" id="KW-1185">Reference proteome</keyword>
<evidence type="ECO:0000256" key="2">
    <source>
        <dbReference type="ARBA" id="ARBA00006337"/>
    </source>
</evidence>
<evidence type="ECO:0000256" key="4">
    <source>
        <dbReference type="ARBA" id="ARBA00022692"/>
    </source>
</evidence>
<dbReference type="Gene3D" id="3.30.465.10">
    <property type="match status" value="1"/>
</dbReference>
<feature type="transmembrane region" description="Helical" evidence="11">
    <location>
        <begin position="124"/>
        <end position="146"/>
    </location>
</feature>
<dbReference type="InterPro" id="IPR002550">
    <property type="entry name" value="CNNM"/>
</dbReference>
<comment type="similarity">
    <text evidence="2">Belongs to the UPF0053 family.</text>
</comment>
<keyword evidence="5" id="KW-0677">Repeat</keyword>
<name>A0ABW3LPV7_9BACI</name>
<gene>
    <name evidence="14" type="ORF">ACFQ3N_11195</name>
</gene>